<dbReference type="GO" id="GO:0005886">
    <property type="term" value="C:plasma membrane"/>
    <property type="evidence" value="ECO:0007669"/>
    <property type="project" value="UniProtKB-SubCell"/>
</dbReference>
<evidence type="ECO:0000259" key="6">
    <source>
        <dbReference type="Pfam" id="PF03703"/>
    </source>
</evidence>
<comment type="subcellular location">
    <subcellularLocation>
        <location evidence="1">Cell membrane</location>
        <topology evidence="1">Multi-pass membrane protein</topology>
    </subcellularLocation>
</comment>
<accession>A0A1G5N1M8</accession>
<evidence type="ECO:0000256" key="3">
    <source>
        <dbReference type="ARBA" id="ARBA00022989"/>
    </source>
</evidence>
<keyword evidence="2 5" id="KW-0812">Transmembrane</keyword>
<evidence type="ECO:0000313" key="8">
    <source>
        <dbReference type="Proteomes" id="UP000199347"/>
    </source>
</evidence>
<dbReference type="OrthoDB" id="6088889at2"/>
<dbReference type="Pfam" id="PF03703">
    <property type="entry name" value="bPH_2"/>
    <property type="match status" value="1"/>
</dbReference>
<name>A0A1G5N1M8_AFIMA</name>
<dbReference type="EMBL" id="FMVW01000002">
    <property type="protein sequence ID" value="SCZ31262.1"/>
    <property type="molecule type" value="Genomic_DNA"/>
</dbReference>
<protein>
    <submittedName>
        <fullName evidence="7">PH domain-containing protein</fullName>
    </submittedName>
</protein>
<feature type="transmembrane region" description="Helical" evidence="5">
    <location>
        <begin position="20"/>
        <end position="44"/>
    </location>
</feature>
<dbReference type="GO" id="GO:0005524">
    <property type="term" value="F:ATP binding"/>
    <property type="evidence" value="ECO:0007669"/>
    <property type="project" value="InterPro"/>
</dbReference>
<dbReference type="SUPFAM" id="SSF90123">
    <property type="entry name" value="ABC transporter transmembrane region"/>
    <property type="match status" value="1"/>
</dbReference>
<organism evidence="7 8">
    <name type="scientific">Afifella marina DSM 2698</name>
    <dbReference type="NCBI Taxonomy" id="1120955"/>
    <lineage>
        <taxon>Bacteria</taxon>
        <taxon>Pseudomonadati</taxon>
        <taxon>Pseudomonadota</taxon>
        <taxon>Alphaproteobacteria</taxon>
        <taxon>Hyphomicrobiales</taxon>
        <taxon>Afifellaceae</taxon>
        <taxon>Afifella</taxon>
    </lineage>
</organism>
<keyword evidence="4 5" id="KW-0472">Membrane</keyword>
<dbReference type="RefSeq" id="WP_092810845.1">
    <property type="nucleotide sequence ID" value="NZ_FMVW01000002.1"/>
</dbReference>
<sequence length="122" mass="13583">MPTQAEPLYSAHPSMFKSSPLLFIICVVTIPVLVGLIVIIGWYIKTRSERFTITADEVQYEVGLFSKQIKEMKRSSVRSVNVDQSFIDRIVGAAKVTIYSAGDEPEIVVSGLPEPGRLRELL</sequence>
<keyword evidence="3 5" id="KW-1133">Transmembrane helix</keyword>
<keyword evidence="8" id="KW-1185">Reference proteome</keyword>
<dbReference type="AlphaFoldDB" id="A0A1G5N1M8"/>
<dbReference type="STRING" id="1120955.SAMN03080610_01348"/>
<evidence type="ECO:0000256" key="2">
    <source>
        <dbReference type="ARBA" id="ARBA00022692"/>
    </source>
</evidence>
<dbReference type="PANTHER" id="PTHR37938:SF1">
    <property type="entry name" value="BLL0215 PROTEIN"/>
    <property type="match status" value="1"/>
</dbReference>
<evidence type="ECO:0000256" key="4">
    <source>
        <dbReference type="ARBA" id="ARBA00023136"/>
    </source>
</evidence>
<dbReference type="InterPro" id="IPR036640">
    <property type="entry name" value="ABC1_TM_sf"/>
</dbReference>
<dbReference type="InterPro" id="IPR005182">
    <property type="entry name" value="YdbS-like_PH"/>
</dbReference>
<feature type="domain" description="YdbS-like PH" evidence="6">
    <location>
        <begin position="50"/>
        <end position="121"/>
    </location>
</feature>
<proteinExistence type="predicted"/>
<evidence type="ECO:0000313" key="7">
    <source>
        <dbReference type="EMBL" id="SCZ31262.1"/>
    </source>
</evidence>
<dbReference type="PANTHER" id="PTHR37938">
    <property type="entry name" value="BLL0215 PROTEIN"/>
    <property type="match status" value="1"/>
</dbReference>
<gene>
    <name evidence="7" type="ORF">SAMN03080610_01348</name>
</gene>
<reference evidence="7 8" key="1">
    <citation type="submission" date="2016-10" db="EMBL/GenBank/DDBJ databases">
        <authorList>
            <person name="de Groot N.N."/>
        </authorList>
    </citation>
    <scope>NUCLEOTIDE SEQUENCE [LARGE SCALE GENOMIC DNA]</scope>
    <source>
        <strain evidence="7 8">DSM 2698</strain>
    </source>
</reference>
<evidence type="ECO:0000256" key="5">
    <source>
        <dbReference type="SAM" id="Phobius"/>
    </source>
</evidence>
<dbReference type="Proteomes" id="UP000199347">
    <property type="component" value="Unassembled WGS sequence"/>
</dbReference>
<evidence type="ECO:0000256" key="1">
    <source>
        <dbReference type="ARBA" id="ARBA00004651"/>
    </source>
</evidence>